<evidence type="ECO:0000313" key="3">
    <source>
        <dbReference type="EMBL" id="KYN25014.1"/>
    </source>
</evidence>
<dbReference type="Pfam" id="PF11008">
    <property type="entry name" value="DUF2846"/>
    <property type="match status" value="1"/>
</dbReference>
<feature type="chain" id="PRO_5007582704" description="DUF2846 domain-containing protein" evidence="1">
    <location>
        <begin position="20"/>
        <end position="154"/>
    </location>
</feature>
<dbReference type="EMBL" id="LOMK01000001">
    <property type="protein sequence ID" value="KYN25014.1"/>
    <property type="molecule type" value="Genomic_DNA"/>
</dbReference>
<proteinExistence type="predicted"/>
<dbReference type="PROSITE" id="PS51257">
    <property type="entry name" value="PROKAR_LIPOPROTEIN"/>
    <property type="match status" value="1"/>
</dbReference>
<evidence type="ECO:0000313" key="4">
    <source>
        <dbReference type="Proteomes" id="UP000075349"/>
    </source>
</evidence>
<protein>
    <recommendedName>
        <fullName evidence="2">DUF2846 domain-containing protein</fullName>
    </recommendedName>
</protein>
<dbReference type="InterPro" id="IPR022548">
    <property type="entry name" value="DUF2846"/>
</dbReference>
<comment type="caution">
    <text evidence="3">The sequence shown here is derived from an EMBL/GenBank/DDBJ whole genome shotgun (WGS) entry which is preliminary data.</text>
</comment>
<dbReference type="AlphaFoldDB" id="A0A151JGU2"/>
<feature type="signal peptide" evidence="1">
    <location>
        <begin position="1"/>
        <end position="19"/>
    </location>
</feature>
<sequence length="154" mass="16505">MKSKLILCSAVLAVLSGCASVPTADKEATNQAKQFAAPTEGKAGVYVYRIDTPIGAALKKDVRIDGECIGETAAGVFFYHEVDGNKDHIVSTESEFSPNELSLYTEQGRLYFVQQYIKMGAFVGGADVVVVDESLGKQEVLKTDMAIKGKCSSK</sequence>
<name>A0A151JGU2_9VIBR</name>
<dbReference type="Proteomes" id="UP000075349">
    <property type="component" value="Unassembled WGS sequence"/>
</dbReference>
<evidence type="ECO:0000256" key="1">
    <source>
        <dbReference type="SAM" id="SignalP"/>
    </source>
</evidence>
<dbReference type="PIRSF" id="PIRSF012335">
    <property type="entry name" value="UCP012335"/>
    <property type="match status" value="1"/>
</dbReference>
<keyword evidence="1" id="KW-0732">Signal</keyword>
<organism evidence="3 4">
    <name type="scientific">Vibrio cidicii</name>
    <dbReference type="NCBI Taxonomy" id="1763883"/>
    <lineage>
        <taxon>Bacteria</taxon>
        <taxon>Pseudomonadati</taxon>
        <taxon>Pseudomonadota</taxon>
        <taxon>Gammaproteobacteria</taxon>
        <taxon>Vibrionales</taxon>
        <taxon>Vibrionaceae</taxon>
        <taxon>Vibrio</taxon>
    </lineage>
</organism>
<evidence type="ECO:0000259" key="2">
    <source>
        <dbReference type="Pfam" id="PF11008"/>
    </source>
</evidence>
<feature type="domain" description="DUF2846" evidence="2">
    <location>
        <begin position="40"/>
        <end position="126"/>
    </location>
</feature>
<gene>
    <name evidence="3" type="ORF">AUQ44_04250</name>
</gene>
<dbReference type="InterPro" id="IPR016596">
    <property type="entry name" value="UCP012335"/>
</dbReference>
<reference evidence="4" key="1">
    <citation type="submission" date="2015-12" db="EMBL/GenBank/DDBJ databases">
        <authorList>
            <person name="Tarr C.L."/>
            <person name="Gladney L.M."/>
        </authorList>
    </citation>
    <scope>NUCLEOTIDE SEQUENCE [LARGE SCALE GENOMIC DNA]</scope>
    <source>
        <strain evidence="4">2756-81</strain>
    </source>
</reference>
<accession>A0A151JGU2</accession>